<dbReference type="GO" id="GO:0003985">
    <property type="term" value="F:acetyl-CoA C-acetyltransferase activity"/>
    <property type="evidence" value="ECO:0007669"/>
    <property type="project" value="UniProtKB-EC"/>
</dbReference>
<feature type="domain" description="Thiolase C-terminal" evidence="2">
    <location>
        <begin position="250"/>
        <end position="385"/>
    </location>
</feature>
<dbReference type="InterPro" id="IPR016039">
    <property type="entry name" value="Thiolase-like"/>
</dbReference>
<dbReference type="Pfam" id="PF22691">
    <property type="entry name" value="Thiolase_C_1"/>
    <property type="match status" value="1"/>
</dbReference>
<organism evidence="3 4">
    <name type="scientific">Aminobacter aganoensis</name>
    <dbReference type="NCBI Taxonomy" id="83264"/>
    <lineage>
        <taxon>Bacteria</taxon>
        <taxon>Pseudomonadati</taxon>
        <taxon>Pseudomonadota</taxon>
        <taxon>Alphaproteobacteria</taxon>
        <taxon>Hyphomicrobiales</taxon>
        <taxon>Phyllobacteriaceae</taxon>
        <taxon>Aminobacter</taxon>
    </lineage>
</organism>
<comment type="caution">
    <text evidence="3">The sequence shown here is derived from an EMBL/GenBank/DDBJ whole genome shotgun (WGS) entry which is preliminary data.</text>
</comment>
<sequence>MTACIVGWAHSRFGKLEGETLESLITQVATEALAHAGIGPDDVDEIVLGHFNAGFSAQDFTASLVLQADDRLRFKPATRVENACATGSAAVRQGIRAVNAGQRIVLVVGAEQMTTTPGPEIGKNLLRASYLPEDGDTPAGFAGVFGKIAQAYFQRYGDQSDALAMIAAKNHKNGVDNPYAQMRKDFGFDFCRQESEKNPFVAGPLKRTDCSLVSDGAAALVLTDSRTALRMRRAIAFRANEHVQDFLPMSKRDILQFEGCELAWNQALRSAGVALDDLSFVETHDCFTIAELIEYEAMGLAPRGEGARLAMEGITAKGGRLPVNPSGGLKSKGHPIGATGVSMHVLTAMQLAGEAGGIQVKDAKLGGIFNMGGAAVANYVSILDRIR</sequence>
<reference evidence="3 4" key="1">
    <citation type="submission" date="2020-08" db="EMBL/GenBank/DDBJ databases">
        <title>Genomic Encyclopedia of Type Strains, Phase IV (KMG-IV): sequencing the most valuable type-strain genomes for metagenomic binning, comparative biology and taxonomic classification.</title>
        <authorList>
            <person name="Goeker M."/>
        </authorList>
    </citation>
    <scope>NUCLEOTIDE SEQUENCE [LARGE SCALE GENOMIC DNA]</scope>
    <source>
        <strain evidence="3 4">DSM 7051</strain>
    </source>
</reference>
<keyword evidence="4" id="KW-1185">Reference proteome</keyword>
<evidence type="ECO:0000313" key="4">
    <source>
        <dbReference type="Proteomes" id="UP000536262"/>
    </source>
</evidence>
<dbReference type="EC" id="2.3.1.9" evidence="3"/>
<proteinExistence type="predicted"/>
<dbReference type="Pfam" id="PF00108">
    <property type="entry name" value="Thiolase_N"/>
    <property type="match status" value="1"/>
</dbReference>
<dbReference type="PANTHER" id="PTHR42870">
    <property type="entry name" value="ACETYL-COA C-ACETYLTRANSFERASE"/>
    <property type="match status" value="1"/>
</dbReference>
<keyword evidence="3" id="KW-0012">Acyltransferase</keyword>
<dbReference type="Proteomes" id="UP000536262">
    <property type="component" value="Unassembled WGS sequence"/>
</dbReference>
<evidence type="ECO:0000313" key="3">
    <source>
        <dbReference type="EMBL" id="MBB6353439.1"/>
    </source>
</evidence>
<gene>
    <name evidence="3" type="ORF">GGR00_001207</name>
</gene>
<name>A0A7X0F5F3_9HYPH</name>
<dbReference type="RefSeq" id="WP_055978460.1">
    <property type="nucleotide sequence ID" value="NZ_BAABEG010000001.1"/>
</dbReference>
<dbReference type="NCBIfam" id="NF005704">
    <property type="entry name" value="PRK07516.1"/>
    <property type="match status" value="1"/>
</dbReference>
<evidence type="ECO:0000259" key="2">
    <source>
        <dbReference type="Pfam" id="PF22691"/>
    </source>
</evidence>
<evidence type="ECO:0000259" key="1">
    <source>
        <dbReference type="Pfam" id="PF00108"/>
    </source>
</evidence>
<protein>
    <submittedName>
        <fullName evidence="3">Acetyl-CoA C-acetyltransferase</fullName>
        <ecNumber evidence="3">2.3.1.9</ecNumber>
    </submittedName>
</protein>
<accession>A0A7X0F5F3</accession>
<dbReference type="AlphaFoldDB" id="A0A7X0F5F3"/>
<dbReference type="Gene3D" id="3.40.47.10">
    <property type="match status" value="1"/>
</dbReference>
<dbReference type="SUPFAM" id="SSF53901">
    <property type="entry name" value="Thiolase-like"/>
    <property type="match status" value="1"/>
</dbReference>
<dbReference type="CDD" id="cd00829">
    <property type="entry name" value="SCP-x_thiolase"/>
    <property type="match status" value="1"/>
</dbReference>
<dbReference type="PIRSF" id="PIRSF000429">
    <property type="entry name" value="Ac-CoA_Ac_transf"/>
    <property type="match status" value="1"/>
</dbReference>
<dbReference type="InterPro" id="IPR002155">
    <property type="entry name" value="Thiolase"/>
</dbReference>
<dbReference type="InterPro" id="IPR055140">
    <property type="entry name" value="Thiolase_C_2"/>
</dbReference>
<feature type="domain" description="Thiolase N-terminal" evidence="1">
    <location>
        <begin position="5"/>
        <end position="224"/>
    </location>
</feature>
<dbReference type="PANTHER" id="PTHR42870:SF1">
    <property type="entry name" value="NON-SPECIFIC LIPID-TRANSFER PROTEIN-LIKE 2"/>
    <property type="match status" value="1"/>
</dbReference>
<keyword evidence="3" id="KW-0808">Transferase</keyword>
<dbReference type="EMBL" id="JACHOU010000002">
    <property type="protein sequence ID" value="MBB6353439.1"/>
    <property type="molecule type" value="Genomic_DNA"/>
</dbReference>
<dbReference type="InterPro" id="IPR020616">
    <property type="entry name" value="Thiolase_N"/>
</dbReference>